<evidence type="ECO:0000313" key="1">
    <source>
        <dbReference type="EMBL" id="CEG41563.1"/>
    </source>
</evidence>
<organism evidence="1 2">
    <name type="scientific">Plasmopara halstedii</name>
    <name type="common">Downy mildew of sunflower</name>
    <dbReference type="NCBI Taxonomy" id="4781"/>
    <lineage>
        <taxon>Eukaryota</taxon>
        <taxon>Sar</taxon>
        <taxon>Stramenopiles</taxon>
        <taxon>Oomycota</taxon>
        <taxon>Peronosporomycetes</taxon>
        <taxon>Peronosporales</taxon>
        <taxon>Peronosporaceae</taxon>
        <taxon>Plasmopara</taxon>
    </lineage>
</organism>
<sequence>MRSITSWKASRRACEILTRAAPDQRPSTATIAVNSTLPMVNTIFIAHGGANIRAICHNIPFLQDLSFRCTALRDSFTRADSELADQRAVAHLECPGDDIANTD</sequence>
<dbReference type="EMBL" id="CCYD01000553">
    <property type="protein sequence ID" value="CEG41563.1"/>
    <property type="molecule type" value="Genomic_DNA"/>
</dbReference>
<dbReference type="Proteomes" id="UP000054928">
    <property type="component" value="Unassembled WGS sequence"/>
</dbReference>
<reference evidence="2" key="1">
    <citation type="submission" date="2014-09" db="EMBL/GenBank/DDBJ databases">
        <authorList>
            <person name="Sharma Rahul"/>
            <person name="Thines Marco"/>
        </authorList>
    </citation>
    <scope>NUCLEOTIDE SEQUENCE [LARGE SCALE GENOMIC DNA]</scope>
</reference>
<dbReference type="RefSeq" id="XP_024577932.1">
    <property type="nucleotide sequence ID" value="XM_024727345.1"/>
</dbReference>
<name>A0A0N7L5I4_PLAHL</name>
<keyword evidence="2" id="KW-1185">Reference proteome</keyword>
<dbReference type="AlphaFoldDB" id="A0A0N7L5I4"/>
<dbReference type="GeneID" id="36406957"/>
<proteinExistence type="predicted"/>
<evidence type="ECO:0000313" key="2">
    <source>
        <dbReference type="Proteomes" id="UP000054928"/>
    </source>
</evidence>
<protein>
    <submittedName>
        <fullName evidence="1">Uncharacterized protein</fullName>
    </submittedName>
</protein>
<accession>A0A0N7L5I4</accession>